<accession>A0ABT5CG90</accession>
<evidence type="ECO:0000259" key="7">
    <source>
        <dbReference type="PROSITE" id="PS51296"/>
    </source>
</evidence>
<keyword evidence="3" id="KW-0479">Metal-binding</keyword>
<comment type="caution">
    <text evidence="8">The sequence shown here is derived from an EMBL/GenBank/DDBJ whole genome shotgun (WGS) entry which is preliminary data.</text>
</comment>
<dbReference type="Proteomes" id="UP001217485">
    <property type="component" value="Unassembled WGS sequence"/>
</dbReference>
<name>A0ABT5CG90_9BACT</name>
<evidence type="ECO:0000256" key="2">
    <source>
        <dbReference type="ARBA" id="ARBA00022714"/>
    </source>
</evidence>
<comment type="cofactor">
    <cofactor evidence="1">
        <name>Fe cation</name>
        <dbReference type="ChEBI" id="CHEBI:24875"/>
    </cofactor>
</comment>
<evidence type="ECO:0000256" key="6">
    <source>
        <dbReference type="ARBA" id="ARBA00023014"/>
    </source>
</evidence>
<dbReference type="EMBL" id="JAQNDK010000006">
    <property type="protein sequence ID" value="MDC0684963.1"/>
    <property type="molecule type" value="Genomic_DNA"/>
</dbReference>
<sequence>MKHAEQVTLIRRTLDLIQRRTTDMDAEPEQRPVDIYTSPTRLERERGQLFQRYPIVLTSAALLQRPGDYVTHDGLGAPILLCVDKEGQIRGFLNVCRHRGARLLDGPTGVARSSFTCPFHGWTYGLDGKLLHVPHAYGFAEGHCERTALTPFPVRVKFGMVWTDPGPDLDAFLGPLAQELAGWNLSRLQPAYQLTFSPNANWKLLMEVAFEVYHFRKTHAQTIAPWLHDNIALHDDFYPHQRMIVPRNRINACLDRDPASWDLLSVANVVYLIFPNTVLMLREGPTILQTVFPSSLDRTLWRTWASAARVPQTEREVRHTRADRESFETTLDEDFRRVTSIQSGLRSGANQVVTFGRFELGPIRFHRALDDFLAR</sequence>
<dbReference type="PRINTS" id="PR00090">
    <property type="entry name" value="RNGDIOXGNASE"/>
</dbReference>
<keyword evidence="8" id="KW-0223">Dioxygenase</keyword>
<gene>
    <name evidence="8" type="ORF">POL72_45030</name>
</gene>
<dbReference type="InterPro" id="IPR001663">
    <property type="entry name" value="Rng_hydr_dOase-A"/>
</dbReference>
<organism evidence="8 9">
    <name type="scientific">Sorangium atrum</name>
    <dbReference type="NCBI Taxonomy" id="2995308"/>
    <lineage>
        <taxon>Bacteria</taxon>
        <taxon>Pseudomonadati</taxon>
        <taxon>Myxococcota</taxon>
        <taxon>Polyangia</taxon>
        <taxon>Polyangiales</taxon>
        <taxon>Polyangiaceae</taxon>
        <taxon>Sorangium</taxon>
    </lineage>
</organism>
<evidence type="ECO:0000256" key="1">
    <source>
        <dbReference type="ARBA" id="ARBA00001962"/>
    </source>
</evidence>
<evidence type="ECO:0000313" key="8">
    <source>
        <dbReference type="EMBL" id="MDC0684963.1"/>
    </source>
</evidence>
<protein>
    <submittedName>
        <fullName evidence="8">Aromatic ring-hydroxylating dioxygenase subunit alpha</fullName>
    </submittedName>
</protein>
<dbReference type="SUPFAM" id="SSF50022">
    <property type="entry name" value="ISP domain"/>
    <property type="match status" value="1"/>
</dbReference>
<dbReference type="PANTHER" id="PTHR43756:SF5">
    <property type="entry name" value="CHOLINE MONOOXYGENASE, CHLOROPLASTIC"/>
    <property type="match status" value="1"/>
</dbReference>
<dbReference type="GO" id="GO:0051213">
    <property type="term" value="F:dioxygenase activity"/>
    <property type="evidence" value="ECO:0007669"/>
    <property type="project" value="UniProtKB-KW"/>
</dbReference>
<keyword evidence="9" id="KW-1185">Reference proteome</keyword>
<keyword evidence="2" id="KW-0001">2Fe-2S</keyword>
<dbReference type="PROSITE" id="PS51296">
    <property type="entry name" value="RIESKE"/>
    <property type="match status" value="1"/>
</dbReference>
<proteinExistence type="predicted"/>
<keyword evidence="4" id="KW-0560">Oxidoreductase</keyword>
<dbReference type="PANTHER" id="PTHR43756">
    <property type="entry name" value="CHOLINE MONOOXYGENASE, CHLOROPLASTIC"/>
    <property type="match status" value="1"/>
</dbReference>
<evidence type="ECO:0000256" key="3">
    <source>
        <dbReference type="ARBA" id="ARBA00022723"/>
    </source>
</evidence>
<dbReference type="Pfam" id="PF00355">
    <property type="entry name" value="Rieske"/>
    <property type="match status" value="1"/>
</dbReference>
<dbReference type="RefSeq" id="WP_272103084.1">
    <property type="nucleotide sequence ID" value="NZ_JAQNDK010000006.1"/>
</dbReference>
<dbReference type="Gene3D" id="2.102.10.10">
    <property type="entry name" value="Rieske [2Fe-2S] iron-sulphur domain"/>
    <property type="match status" value="1"/>
</dbReference>
<keyword evidence="6" id="KW-0411">Iron-sulfur</keyword>
<dbReference type="InterPro" id="IPR015879">
    <property type="entry name" value="Ring_hydroxy_dOase_asu_C_dom"/>
</dbReference>
<feature type="domain" description="Rieske" evidence="7">
    <location>
        <begin position="56"/>
        <end position="163"/>
    </location>
</feature>
<reference evidence="8 9" key="1">
    <citation type="submission" date="2023-01" db="EMBL/GenBank/DDBJ databases">
        <title>Minimal conservation of predation-associated metabolite biosynthetic gene clusters underscores biosynthetic potential of Myxococcota including descriptions for ten novel species: Archangium lansinium sp. nov., Myxococcus landrumus sp. nov., Nannocystis bai.</title>
        <authorList>
            <person name="Ahearne A."/>
            <person name="Stevens C."/>
            <person name="Dowd S."/>
        </authorList>
    </citation>
    <scope>NUCLEOTIDE SEQUENCE [LARGE SCALE GENOMIC DNA]</scope>
    <source>
        <strain evidence="8 9">WIWO2</strain>
    </source>
</reference>
<dbReference type="SUPFAM" id="SSF55961">
    <property type="entry name" value="Bet v1-like"/>
    <property type="match status" value="1"/>
</dbReference>
<dbReference type="Gene3D" id="3.90.380.10">
    <property type="entry name" value="Naphthalene 1,2-dioxygenase Alpha Subunit, Chain A, domain 1"/>
    <property type="match status" value="1"/>
</dbReference>
<dbReference type="CDD" id="cd03469">
    <property type="entry name" value="Rieske_RO_Alpha_N"/>
    <property type="match status" value="1"/>
</dbReference>
<evidence type="ECO:0000256" key="4">
    <source>
        <dbReference type="ARBA" id="ARBA00023002"/>
    </source>
</evidence>
<dbReference type="Pfam" id="PF00848">
    <property type="entry name" value="Ring_hydroxyl_A"/>
    <property type="match status" value="1"/>
</dbReference>
<keyword evidence="5" id="KW-0408">Iron</keyword>
<evidence type="ECO:0000256" key="5">
    <source>
        <dbReference type="ARBA" id="ARBA00023004"/>
    </source>
</evidence>
<evidence type="ECO:0000313" key="9">
    <source>
        <dbReference type="Proteomes" id="UP001217485"/>
    </source>
</evidence>
<dbReference type="InterPro" id="IPR036922">
    <property type="entry name" value="Rieske_2Fe-2S_sf"/>
</dbReference>
<dbReference type="InterPro" id="IPR017941">
    <property type="entry name" value="Rieske_2Fe-2S"/>
</dbReference>